<keyword evidence="7" id="KW-0175">Coiled coil</keyword>
<dbReference type="AlphaFoldDB" id="A0A8J6E3C2"/>
<evidence type="ECO:0000256" key="4">
    <source>
        <dbReference type="ARBA" id="ARBA00022927"/>
    </source>
</evidence>
<gene>
    <name evidence="10" type="ORF">J8273_2993</name>
</gene>
<feature type="transmembrane region" description="Helical" evidence="8">
    <location>
        <begin position="196"/>
        <end position="217"/>
    </location>
</feature>
<evidence type="ECO:0000256" key="8">
    <source>
        <dbReference type="SAM" id="Phobius"/>
    </source>
</evidence>
<dbReference type="GO" id="GO:0012507">
    <property type="term" value="C:ER to Golgi transport vesicle membrane"/>
    <property type="evidence" value="ECO:0007669"/>
    <property type="project" value="TreeGrafter"/>
</dbReference>
<comment type="caution">
    <text evidence="10">The sequence shown here is derived from an EMBL/GenBank/DDBJ whole genome shotgun (WGS) entry which is preliminary data.</text>
</comment>
<keyword evidence="3 8" id="KW-0812">Transmembrane</keyword>
<feature type="coiled-coil region" evidence="7">
    <location>
        <begin position="15"/>
        <end position="183"/>
    </location>
</feature>
<keyword evidence="11" id="KW-1185">Reference proteome</keyword>
<dbReference type="GO" id="GO:0005789">
    <property type="term" value="C:endoplasmic reticulum membrane"/>
    <property type="evidence" value="ECO:0007669"/>
    <property type="project" value="TreeGrafter"/>
</dbReference>
<dbReference type="GO" id="GO:0000149">
    <property type="term" value="F:SNARE binding"/>
    <property type="evidence" value="ECO:0007669"/>
    <property type="project" value="TreeGrafter"/>
</dbReference>
<sequence>MREADLVAGLEEDVIPTLDERIEDIKSSIKRLKNTSGMEREDELDETQKMIAGLRNELDGFRLDVEGLETTKAQWRQVYEGYDEKYRDLKNELEMKRRLHGQTEAEATLEQVGQVTDKQLLNIAQNLNTDAIDRLQEAERDVQEMIEMNTEAAKVLLSDRETMDRIRNNMGSIRNDLNIARKQMTAMARRLATDKILLCLILIIIIVFIVAVLWFVISPPISGDDFTK</sequence>
<evidence type="ECO:0000256" key="6">
    <source>
        <dbReference type="ARBA" id="ARBA00023136"/>
    </source>
</evidence>
<evidence type="ECO:0000256" key="2">
    <source>
        <dbReference type="ARBA" id="ARBA00022448"/>
    </source>
</evidence>
<evidence type="ECO:0000256" key="3">
    <source>
        <dbReference type="ARBA" id="ARBA00022692"/>
    </source>
</evidence>
<dbReference type="Gene3D" id="1.20.5.340">
    <property type="match status" value="1"/>
</dbReference>
<dbReference type="GO" id="GO:0031902">
    <property type="term" value="C:late endosome membrane"/>
    <property type="evidence" value="ECO:0007669"/>
    <property type="project" value="TreeGrafter"/>
</dbReference>
<dbReference type="PROSITE" id="PS50192">
    <property type="entry name" value="T_SNARE"/>
    <property type="match status" value="1"/>
</dbReference>
<keyword evidence="4" id="KW-0653">Protein transport</keyword>
<keyword evidence="5 8" id="KW-1133">Transmembrane helix</keyword>
<name>A0A8J6E3C2_9EUKA</name>
<reference evidence="10" key="1">
    <citation type="submission" date="2021-05" db="EMBL/GenBank/DDBJ databases">
        <title>A free-living protist that lacks canonical eukaryotic 1 DNA replication and segregation systems.</title>
        <authorList>
            <person name="Salas-Leiva D.E."/>
            <person name="Tromer E.C."/>
            <person name="Curtis B.A."/>
            <person name="Jerlstrom-Hultqvist J."/>
            <person name="Kolisko M."/>
            <person name="Yi Z."/>
            <person name="Salas-Leiva J.S."/>
            <person name="Gallot-Lavallee L."/>
            <person name="Kops G.J.P.L."/>
            <person name="Archibald J.M."/>
            <person name="Simpson A.G.B."/>
            <person name="Roger A.J."/>
        </authorList>
    </citation>
    <scope>NUCLEOTIDE SEQUENCE</scope>
    <source>
        <strain evidence="10">BICM</strain>
    </source>
</reference>
<dbReference type="GO" id="GO:0005794">
    <property type="term" value="C:Golgi apparatus"/>
    <property type="evidence" value="ECO:0007669"/>
    <property type="project" value="TreeGrafter"/>
</dbReference>
<proteinExistence type="predicted"/>
<evidence type="ECO:0000313" key="11">
    <source>
        <dbReference type="Proteomes" id="UP000717585"/>
    </source>
</evidence>
<evidence type="ECO:0000313" key="10">
    <source>
        <dbReference type="EMBL" id="KAG9395426.1"/>
    </source>
</evidence>
<evidence type="ECO:0000256" key="1">
    <source>
        <dbReference type="ARBA" id="ARBA00004211"/>
    </source>
</evidence>
<dbReference type="EMBL" id="JAHDYR010000011">
    <property type="protein sequence ID" value="KAG9395426.1"/>
    <property type="molecule type" value="Genomic_DNA"/>
</dbReference>
<keyword evidence="2" id="KW-0813">Transport</keyword>
<feature type="domain" description="T-SNARE coiled-coil homology" evidence="9">
    <location>
        <begin position="125"/>
        <end position="187"/>
    </location>
</feature>
<dbReference type="Proteomes" id="UP000717585">
    <property type="component" value="Unassembled WGS sequence"/>
</dbReference>
<evidence type="ECO:0000256" key="7">
    <source>
        <dbReference type="SAM" id="Coils"/>
    </source>
</evidence>
<protein>
    <submittedName>
        <fullName evidence="10">t-SNARE coiled-coil domain</fullName>
    </submittedName>
</protein>
<comment type="subcellular location">
    <subcellularLocation>
        <location evidence="1">Membrane</location>
        <topology evidence="1">Single-pass type IV membrane protein</topology>
    </subcellularLocation>
</comment>
<dbReference type="GO" id="GO:0005484">
    <property type="term" value="F:SNAP receptor activity"/>
    <property type="evidence" value="ECO:0007669"/>
    <property type="project" value="TreeGrafter"/>
</dbReference>
<organism evidence="10 11">
    <name type="scientific">Carpediemonas membranifera</name>
    <dbReference type="NCBI Taxonomy" id="201153"/>
    <lineage>
        <taxon>Eukaryota</taxon>
        <taxon>Metamonada</taxon>
        <taxon>Carpediemonas-like organisms</taxon>
        <taxon>Carpediemonas</taxon>
    </lineage>
</organism>
<dbReference type="PANTHER" id="PTHR21230">
    <property type="entry name" value="VESICLE TRANSPORT V-SNARE PROTEIN VTI1-RELATED"/>
    <property type="match status" value="1"/>
</dbReference>
<evidence type="ECO:0000259" key="9">
    <source>
        <dbReference type="PROSITE" id="PS50192"/>
    </source>
</evidence>
<dbReference type="InterPro" id="IPR000727">
    <property type="entry name" value="T_SNARE_dom"/>
</dbReference>
<evidence type="ECO:0000256" key="5">
    <source>
        <dbReference type="ARBA" id="ARBA00022989"/>
    </source>
</evidence>
<dbReference type="GO" id="GO:0031201">
    <property type="term" value="C:SNARE complex"/>
    <property type="evidence" value="ECO:0007669"/>
    <property type="project" value="TreeGrafter"/>
</dbReference>
<dbReference type="SUPFAM" id="SSF58038">
    <property type="entry name" value="SNARE fusion complex"/>
    <property type="match status" value="1"/>
</dbReference>
<dbReference type="GO" id="GO:0015031">
    <property type="term" value="P:protein transport"/>
    <property type="evidence" value="ECO:0007669"/>
    <property type="project" value="UniProtKB-KW"/>
</dbReference>
<keyword evidence="6 8" id="KW-0472">Membrane</keyword>
<dbReference type="Gene3D" id="1.20.5.110">
    <property type="match status" value="1"/>
</dbReference>
<accession>A0A8J6E3C2</accession>
<dbReference type="GO" id="GO:0006906">
    <property type="term" value="P:vesicle fusion"/>
    <property type="evidence" value="ECO:0007669"/>
    <property type="project" value="TreeGrafter"/>
</dbReference>